<dbReference type="GO" id="GO:0071897">
    <property type="term" value="P:DNA biosynthetic process"/>
    <property type="evidence" value="ECO:0007669"/>
    <property type="project" value="UniProtKB-ARBA"/>
</dbReference>
<dbReference type="InterPro" id="IPR000477">
    <property type="entry name" value="RT_dom"/>
</dbReference>
<accession>A0AAV4RRK0</accession>
<dbReference type="PANTHER" id="PTHR47027:SF20">
    <property type="entry name" value="REVERSE TRANSCRIPTASE-LIKE PROTEIN WITH RNA-DIRECTED DNA POLYMERASE DOMAIN"/>
    <property type="match status" value="1"/>
</dbReference>
<organism evidence="2 3">
    <name type="scientific">Caerostris darwini</name>
    <dbReference type="NCBI Taxonomy" id="1538125"/>
    <lineage>
        <taxon>Eukaryota</taxon>
        <taxon>Metazoa</taxon>
        <taxon>Ecdysozoa</taxon>
        <taxon>Arthropoda</taxon>
        <taxon>Chelicerata</taxon>
        <taxon>Arachnida</taxon>
        <taxon>Araneae</taxon>
        <taxon>Araneomorphae</taxon>
        <taxon>Entelegynae</taxon>
        <taxon>Araneoidea</taxon>
        <taxon>Araneidae</taxon>
        <taxon>Caerostris</taxon>
    </lineage>
</organism>
<comment type="caution">
    <text evidence="2">The sequence shown here is derived from an EMBL/GenBank/DDBJ whole genome shotgun (WGS) entry which is preliminary data.</text>
</comment>
<dbReference type="InterPro" id="IPR043128">
    <property type="entry name" value="Rev_trsase/Diguanyl_cyclase"/>
</dbReference>
<feature type="domain" description="Reverse transcriptase" evidence="1">
    <location>
        <begin position="1"/>
        <end position="121"/>
    </location>
</feature>
<dbReference type="SUPFAM" id="SSF56672">
    <property type="entry name" value="DNA/RNA polymerases"/>
    <property type="match status" value="1"/>
</dbReference>
<evidence type="ECO:0000313" key="2">
    <source>
        <dbReference type="EMBL" id="GIY22737.1"/>
    </source>
</evidence>
<evidence type="ECO:0000259" key="1">
    <source>
        <dbReference type="PROSITE" id="PS50878"/>
    </source>
</evidence>
<evidence type="ECO:0000313" key="3">
    <source>
        <dbReference type="Proteomes" id="UP001054837"/>
    </source>
</evidence>
<proteinExistence type="predicted"/>
<dbReference type="Gene3D" id="3.30.70.270">
    <property type="match status" value="1"/>
</dbReference>
<dbReference type="Pfam" id="PF00078">
    <property type="entry name" value="RVT_1"/>
    <property type="match status" value="1"/>
</dbReference>
<keyword evidence="3" id="KW-1185">Reference proteome</keyword>
<dbReference type="PANTHER" id="PTHR47027">
    <property type="entry name" value="REVERSE TRANSCRIPTASE DOMAIN-CONTAINING PROTEIN"/>
    <property type="match status" value="1"/>
</dbReference>
<name>A0AAV4RRK0_9ARAC</name>
<dbReference type="PROSITE" id="PS50878">
    <property type="entry name" value="RT_POL"/>
    <property type="match status" value="1"/>
</dbReference>
<protein>
    <submittedName>
        <fullName evidence="2">Retrovirus-related Pol polyprotein from type-2 retrotransposable element R2DM</fullName>
    </submittedName>
</protein>
<dbReference type="InterPro" id="IPR043502">
    <property type="entry name" value="DNA/RNA_pol_sf"/>
</dbReference>
<dbReference type="EMBL" id="BPLQ01006475">
    <property type="protein sequence ID" value="GIY22737.1"/>
    <property type="molecule type" value="Genomic_DNA"/>
</dbReference>
<gene>
    <name evidence="2" type="primary">pol</name>
    <name evidence="2" type="ORF">CDAR_288671</name>
</gene>
<dbReference type="Proteomes" id="UP001054837">
    <property type="component" value="Unassembled WGS sequence"/>
</dbReference>
<reference evidence="2 3" key="1">
    <citation type="submission" date="2021-06" db="EMBL/GenBank/DDBJ databases">
        <title>Caerostris darwini draft genome.</title>
        <authorList>
            <person name="Kono N."/>
            <person name="Arakawa K."/>
        </authorList>
    </citation>
    <scope>NUCLEOTIDE SEQUENCE [LARGE SCALE GENOMIC DNA]</scope>
</reference>
<dbReference type="AlphaFoldDB" id="A0AAV4RRK0"/>
<sequence>MVRLIEDIYSGSVSSILTEEGISEPIPIRSGVKQGCPLSGLLFNIALDPIIRSLQGASSQHKVLAFADDLCLLSNTPSDFQDMLDHLHLQMSRLGLHLNPQKSFSFHLRGSTPVGTCGTSFFLNDHQLHPVHEGDFHKFLGKPVGFNAVPDYSSLNDLAQLGVKLATSKLAPWQRLDALKTFFFSSLQFPMRTAQFPKGNWKKIDKLIHKEVKSTLNLPTEASNEYIYGHRKFGCCGLPIAAEDADINLVDSAFKLLSSKDELCAERAFASLQSTVRKRLGKMPDDQLLSDFMSGDIGGDFSTTTNKFSNTFTVGRVASRRLGIQCIFQDSVPALVFRDMTLKVNHRRKILFSIRDRLRNSRVNTLHRKKNQGKVLELVSLAPASSHFISDGAYTRFANWRFVHRARQNLVLLNGAKPWLQDMDKRCRRCGF</sequence>